<name>A0AA86PJ69_9EUKA</name>
<evidence type="ECO:0000313" key="2">
    <source>
        <dbReference type="EMBL" id="CAL5990385.1"/>
    </source>
</evidence>
<sequence>MKTSKIQLNLYQVNQFAVFGFNSNYQQLEDSQIFVKINYSILTGALLCLECDINVKHSELQFIANGLQLSALIMKSKDTIQLENVNISYRFSCNSSSGIVNQIIKIITQFSINNVILTGHNDIVSSLNGYYSSKVDVDINIQISQMFVCVDMATQRIGQTQNLIIISSVELLQCNLVCRDNQYVIYGLCKEIMQFSVLLSNNTVVCDHPFEFDNFSETCVCMFGYYLNNTVCVHVVSELSEITANMELLDSKLQAQIITSQIEMKSLIYNLEVDIQTTISNLSDLVQGSYTNLELDILNVNQTFHERFNNLKTDITYQFKLNSDNNTMTQSIINNFRSETSNELTTIKAIINDNQENIKNNFTDLKQQSSDNFSVLNTIINNNQLNINNNFTLISSQINNLNTTMKANFDLVIADVYNSNMNIKNNFTQTNQKIDSVNTQINAVVTNSYFQTQIDLLKQQIQNISVSISQSMTSDQYRCLLIASSQSSGISYNFAYSQFPNSFNFYNGISERQYLENCWK</sequence>
<organism evidence="1">
    <name type="scientific">Hexamita inflata</name>
    <dbReference type="NCBI Taxonomy" id="28002"/>
    <lineage>
        <taxon>Eukaryota</taxon>
        <taxon>Metamonada</taxon>
        <taxon>Diplomonadida</taxon>
        <taxon>Hexamitidae</taxon>
        <taxon>Hexamitinae</taxon>
        <taxon>Hexamita</taxon>
    </lineage>
</organism>
<dbReference type="Proteomes" id="UP001642409">
    <property type="component" value="Unassembled WGS sequence"/>
</dbReference>
<proteinExistence type="predicted"/>
<evidence type="ECO:0000313" key="1">
    <source>
        <dbReference type="EMBL" id="CAI9938178.1"/>
    </source>
</evidence>
<protein>
    <submittedName>
        <fullName evidence="2">Hypothetical_protein</fullName>
    </submittedName>
</protein>
<accession>A0AA86PJ69</accession>
<reference evidence="2 3" key="2">
    <citation type="submission" date="2024-07" db="EMBL/GenBank/DDBJ databases">
        <authorList>
            <person name="Akdeniz Z."/>
        </authorList>
    </citation>
    <scope>NUCLEOTIDE SEQUENCE [LARGE SCALE GENOMIC DNA]</scope>
</reference>
<dbReference type="EMBL" id="CATOUU010000654">
    <property type="protein sequence ID" value="CAI9938178.1"/>
    <property type="molecule type" value="Genomic_DNA"/>
</dbReference>
<gene>
    <name evidence="2" type="ORF">HINF_LOCUS11316</name>
    <name evidence="1" type="ORF">HINF_LOCUS25823</name>
</gene>
<keyword evidence="3" id="KW-1185">Reference proteome</keyword>
<dbReference type="EMBL" id="CAXDID020000025">
    <property type="protein sequence ID" value="CAL5990385.1"/>
    <property type="molecule type" value="Genomic_DNA"/>
</dbReference>
<evidence type="ECO:0000313" key="3">
    <source>
        <dbReference type="Proteomes" id="UP001642409"/>
    </source>
</evidence>
<dbReference type="AlphaFoldDB" id="A0AA86PJ69"/>
<reference evidence="1" key="1">
    <citation type="submission" date="2023-06" db="EMBL/GenBank/DDBJ databases">
        <authorList>
            <person name="Kurt Z."/>
        </authorList>
    </citation>
    <scope>NUCLEOTIDE SEQUENCE</scope>
</reference>
<comment type="caution">
    <text evidence="1">The sequence shown here is derived from an EMBL/GenBank/DDBJ whole genome shotgun (WGS) entry which is preliminary data.</text>
</comment>